<sequence length="84" mass="9586">FECYKLAQNAKKLVVQNFKKCLCFSTVDGMLVSSPHSDPAEDQKTVSPLEFYYEEVSSKVKTSTVPLQNNETFDDIIKKELNTF</sequence>
<evidence type="ECO:0000313" key="1">
    <source>
        <dbReference type="EMBL" id="KAA6402507.1"/>
    </source>
</evidence>
<organism evidence="1 2">
    <name type="scientific">Streblomastix strix</name>
    <dbReference type="NCBI Taxonomy" id="222440"/>
    <lineage>
        <taxon>Eukaryota</taxon>
        <taxon>Metamonada</taxon>
        <taxon>Preaxostyla</taxon>
        <taxon>Oxymonadida</taxon>
        <taxon>Streblomastigidae</taxon>
        <taxon>Streblomastix</taxon>
    </lineage>
</organism>
<feature type="non-terminal residue" evidence="1">
    <location>
        <position position="1"/>
    </location>
</feature>
<name>A0A5J4X5H4_9EUKA</name>
<reference evidence="1 2" key="1">
    <citation type="submission" date="2019-03" db="EMBL/GenBank/DDBJ databases">
        <title>Single cell metagenomics reveals metabolic interactions within the superorganism composed of flagellate Streblomastix strix and complex community of Bacteroidetes bacteria on its surface.</title>
        <authorList>
            <person name="Treitli S.C."/>
            <person name="Kolisko M."/>
            <person name="Husnik F."/>
            <person name="Keeling P."/>
            <person name="Hampl V."/>
        </authorList>
    </citation>
    <scope>NUCLEOTIDE SEQUENCE [LARGE SCALE GENOMIC DNA]</scope>
    <source>
        <strain evidence="1">ST1C</strain>
    </source>
</reference>
<dbReference type="Proteomes" id="UP000324800">
    <property type="component" value="Unassembled WGS sequence"/>
</dbReference>
<dbReference type="AlphaFoldDB" id="A0A5J4X5H4"/>
<comment type="caution">
    <text evidence="1">The sequence shown here is derived from an EMBL/GenBank/DDBJ whole genome shotgun (WGS) entry which is preliminary data.</text>
</comment>
<gene>
    <name evidence="1" type="ORF">EZS28_001960</name>
</gene>
<evidence type="ECO:0000313" key="2">
    <source>
        <dbReference type="Proteomes" id="UP000324800"/>
    </source>
</evidence>
<proteinExistence type="predicted"/>
<protein>
    <submittedName>
        <fullName evidence="1">Uncharacterized protein</fullName>
    </submittedName>
</protein>
<accession>A0A5J4X5H4</accession>
<dbReference type="EMBL" id="SNRW01000224">
    <property type="protein sequence ID" value="KAA6402507.1"/>
    <property type="molecule type" value="Genomic_DNA"/>
</dbReference>